<dbReference type="RefSeq" id="WP_045828904.1">
    <property type="nucleotide sequence ID" value="NZ_JZRB01000014.1"/>
</dbReference>
<dbReference type="Pfam" id="PF00903">
    <property type="entry name" value="Glyoxalase"/>
    <property type="match status" value="1"/>
</dbReference>
<dbReference type="AlphaFoldDB" id="A0A0F3KXW6"/>
<dbReference type="InterPro" id="IPR004360">
    <property type="entry name" value="Glyas_Fos-R_dOase_dom"/>
</dbReference>
<name>A0A0F3KXW6_9GAMM</name>
<dbReference type="PANTHER" id="PTHR34109:SF1">
    <property type="entry name" value="VOC DOMAIN-CONTAINING PROTEIN"/>
    <property type="match status" value="1"/>
</dbReference>
<dbReference type="Proteomes" id="UP000033651">
    <property type="component" value="Unassembled WGS sequence"/>
</dbReference>
<dbReference type="InterPro" id="IPR029068">
    <property type="entry name" value="Glyas_Bleomycin-R_OHBP_Dase"/>
</dbReference>
<comment type="caution">
    <text evidence="2">The sequence shown here is derived from an EMBL/GenBank/DDBJ whole genome shotgun (WGS) entry which is preliminary data.</text>
</comment>
<dbReference type="Gene3D" id="3.30.720.110">
    <property type="match status" value="1"/>
</dbReference>
<dbReference type="PATRIC" id="fig|345309.4.peg.693"/>
<dbReference type="PANTHER" id="PTHR34109">
    <property type="entry name" value="BNAUNNG04460D PROTEIN-RELATED"/>
    <property type="match status" value="1"/>
</dbReference>
<dbReference type="OrthoDB" id="9806868at2"/>
<dbReference type="Gene3D" id="3.30.720.120">
    <property type="match status" value="1"/>
</dbReference>
<protein>
    <submittedName>
        <fullName evidence="2">Glyoxalase</fullName>
    </submittedName>
</protein>
<dbReference type="PROSITE" id="PS51819">
    <property type="entry name" value="VOC"/>
    <property type="match status" value="1"/>
</dbReference>
<evidence type="ECO:0000313" key="3">
    <source>
        <dbReference type="Proteomes" id="UP000033651"/>
    </source>
</evidence>
<accession>A0A0F3KXW6</accession>
<dbReference type="EMBL" id="JZRB01000014">
    <property type="protein sequence ID" value="KJV35807.1"/>
    <property type="molecule type" value="Genomic_DNA"/>
</dbReference>
<evidence type="ECO:0000259" key="1">
    <source>
        <dbReference type="PROSITE" id="PS51819"/>
    </source>
</evidence>
<sequence>MPSTIIPGLRYRDAHAAIRFLCDAFGFSEHAVHTDETNPTIVLHAQLTYGGGMVMLGSVRQEAGFADHIVQPDQVGGRETQCPYVVVDDLKAHYANARAHGATIIDEYEEKPYGGAGYSARDLEGRLWYFGSYDPWAKAD</sequence>
<feature type="domain" description="VOC" evidence="1">
    <location>
        <begin position="1"/>
        <end position="133"/>
    </location>
</feature>
<evidence type="ECO:0000313" key="2">
    <source>
        <dbReference type="EMBL" id="KJV35807.1"/>
    </source>
</evidence>
<organism evidence="2 3">
    <name type="scientific">Luteibacter yeojuensis</name>
    <dbReference type="NCBI Taxonomy" id="345309"/>
    <lineage>
        <taxon>Bacteria</taxon>
        <taxon>Pseudomonadati</taxon>
        <taxon>Pseudomonadota</taxon>
        <taxon>Gammaproteobacteria</taxon>
        <taxon>Lysobacterales</taxon>
        <taxon>Rhodanobacteraceae</taxon>
        <taxon>Luteibacter</taxon>
    </lineage>
</organism>
<keyword evidence="3" id="KW-1185">Reference proteome</keyword>
<reference evidence="2 3" key="1">
    <citation type="submission" date="2015-03" db="EMBL/GenBank/DDBJ databases">
        <title>Draft genome sequence of Luteibacter yeojuensis strain SU11.</title>
        <authorList>
            <person name="Sulaiman J."/>
            <person name="Priya K."/>
            <person name="Chan K.-G."/>
        </authorList>
    </citation>
    <scope>NUCLEOTIDE SEQUENCE [LARGE SCALE GENOMIC DNA]</scope>
    <source>
        <strain evidence="2 3">SU11</strain>
    </source>
</reference>
<dbReference type="SUPFAM" id="SSF54593">
    <property type="entry name" value="Glyoxalase/Bleomycin resistance protein/Dihydroxybiphenyl dioxygenase"/>
    <property type="match status" value="1"/>
</dbReference>
<gene>
    <name evidence="2" type="ORF">VI08_07435</name>
</gene>
<proteinExistence type="predicted"/>
<dbReference type="InterPro" id="IPR037523">
    <property type="entry name" value="VOC_core"/>
</dbReference>